<evidence type="ECO:0000313" key="1">
    <source>
        <dbReference type="EMBL" id="CAH6718279.1"/>
    </source>
</evidence>
<protein>
    <submittedName>
        <fullName evidence="1">NADPH-dependent 1-acyldihydroxyacetone phosphate reductase</fullName>
    </submittedName>
</protein>
<sequence length="303" mass="33089">MLITPRVDNQKYALVTGASSGIGYALVKALSKKGYKVFACSPKSVSFLMKPLAEEYGAITFECDITNLEDIKHSAELIKTTTGGKLDILYNNAGISIGGPAIEIDEGQLDKLFQVNVIGHINMTKHLAPLVINAKGTIVFTSSIAGLIPLAWVSAYNATKAAINMYAKTLRAELQPLGVKVHSVITGGVDTAICDNNRATTLDSDYYNVDGIFESLNSSANMSRNRRTTEDPDVYAEGIVKKITNKDPGFNIYKGAKAYSVYLVSLLLPLFVIQHGIAFHFKQLKVWYNMRKALKAKESKKSK</sequence>
<proteinExistence type="predicted"/>
<reference evidence="1" key="1">
    <citation type="submission" date="2022-06" db="EMBL/GenBank/DDBJ databases">
        <authorList>
            <person name="Legras J.-L."/>
            <person name="Devillers H."/>
            <person name="Grondin C."/>
        </authorList>
    </citation>
    <scope>NUCLEOTIDE SEQUENCE</scope>
    <source>
        <strain evidence="1">CLIB 1444</strain>
    </source>
</reference>
<organism evidence="1 2">
    <name type="scientific">[Candida] jaroonii</name>
    <dbReference type="NCBI Taxonomy" id="467808"/>
    <lineage>
        <taxon>Eukaryota</taxon>
        <taxon>Fungi</taxon>
        <taxon>Dikarya</taxon>
        <taxon>Ascomycota</taxon>
        <taxon>Saccharomycotina</taxon>
        <taxon>Pichiomycetes</taxon>
        <taxon>Debaryomycetaceae</taxon>
        <taxon>Yamadazyma</taxon>
    </lineage>
</organism>
<name>A0ACA9Y043_9ASCO</name>
<comment type="caution">
    <text evidence="1">The sequence shown here is derived from an EMBL/GenBank/DDBJ whole genome shotgun (WGS) entry which is preliminary data.</text>
</comment>
<evidence type="ECO:0000313" key="2">
    <source>
        <dbReference type="Proteomes" id="UP001152531"/>
    </source>
</evidence>
<accession>A0ACA9Y043</accession>
<gene>
    <name evidence="1" type="ORF">CLIB1444_01S03202</name>
</gene>
<dbReference type="Proteomes" id="UP001152531">
    <property type="component" value="Unassembled WGS sequence"/>
</dbReference>
<keyword evidence="2" id="KW-1185">Reference proteome</keyword>
<dbReference type="EMBL" id="CALSDN010000001">
    <property type="protein sequence ID" value="CAH6718279.1"/>
    <property type="molecule type" value="Genomic_DNA"/>
</dbReference>